<dbReference type="CDD" id="cd00093">
    <property type="entry name" value="HTH_XRE"/>
    <property type="match status" value="1"/>
</dbReference>
<sequence>MKLKSIDDYADDLRQEDPNFDAKLADAEMNLKIAMGVKNLRAELGLTQKQFAELVGKSTSTIARIETGFDKASSQTLIDIAIKTHRTLNVQFDKIDVSMN</sequence>
<accession>A0ABW4D4D2</accession>
<dbReference type="SMART" id="SM00530">
    <property type="entry name" value="HTH_XRE"/>
    <property type="match status" value="1"/>
</dbReference>
<feature type="domain" description="HTH cro/C1-type" evidence="1">
    <location>
        <begin position="37"/>
        <end position="91"/>
    </location>
</feature>
<gene>
    <name evidence="2" type="ORF">ACFQ44_03820</name>
</gene>
<dbReference type="EMBL" id="JBHTOD010000002">
    <property type="protein sequence ID" value="MFD1454813.1"/>
    <property type="molecule type" value="Genomic_DNA"/>
</dbReference>
<keyword evidence="3" id="KW-1185">Reference proteome</keyword>
<reference evidence="3" key="1">
    <citation type="journal article" date="2019" name="Int. J. Syst. Evol. Microbiol.">
        <title>The Global Catalogue of Microorganisms (GCM) 10K type strain sequencing project: providing services to taxonomists for standard genome sequencing and annotation.</title>
        <authorList>
            <consortium name="The Broad Institute Genomics Platform"/>
            <consortium name="The Broad Institute Genome Sequencing Center for Infectious Disease"/>
            <person name="Wu L."/>
            <person name="Ma J."/>
        </authorList>
    </citation>
    <scope>NUCLEOTIDE SEQUENCE [LARGE SCALE GENOMIC DNA]</scope>
    <source>
        <strain evidence="3">CCM 8979</strain>
    </source>
</reference>
<comment type="caution">
    <text evidence="2">The sequence shown here is derived from an EMBL/GenBank/DDBJ whole genome shotgun (WGS) entry which is preliminary data.</text>
</comment>
<evidence type="ECO:0000259" key="1">
    <source>
        <dbReference type="PROSITE" id="PS50943"/>
    </source>
</evidence>
<name>A0ABW4D4D2_9LACO</name>
<dbReference type="InterPro" id="IPR001387">
    <property type="entry name" value="Cro/C1-type_HTH"/>
</dbReference>
<evidence type="ECO:0000313" key="2">
    <source>
        <dbReference type="EMBL" id="MFD1454813.1"/>
    </source>
</evidence>
<dbReference type="Pfam" id="PF01381">
    <property type="entry name" value="HTH_3"/>
    <property type="match status" value="1"/>
</dbReference>
<dbReference type="SUPFAM" id="SSF47413">
    <property type="entry name" value="lambda repressor-like DNA-binding domains"/>
    <property type="match status" value="1"/>
</dbReference>
<dbReference type="InterPro" id="IPR010982">
    <property type="entry name" value="Lambda_DNA-bd_dom_sf"/>
</dbReference>
<dbReference type="PROSITE" id="PS50943">
    <property type="entry name" value="HTH_CROC1"/>
    <property type="match status" value="1"/>
</dbReference>
<organism evidence="2 3">
    <name type="scientific">Levilactobacillus lanxiensis</name>
    <dbReference type="NCBI Taxonomy" id="2799568"/>
    <lineage>
        <taxon>Bacteria</taxon>
        <taxon>Bacillati</taxon>
        <taxon>Bacillota</taxon>
        <taxon>Bacilli</taxon>
        <taxon>Lactobacillales</taxon>
        <taxon>Lactobacillaceae</taxon>
        <taxon>Levilactobacillus</taxon>
    </lineage>
</organism>
<dbReference type="Gene3D" id="1.10.260.40">
    <property type="entry name" value="lambda repressor-like DNA-binding domains"/>
    <property type="match status" value="1"/>
</dbReference>
<proteinExistence type="predicted"/>
<dbReference type="RefSeq" id="WP_203637517.1">
    <property type="nucleotide sequence ID" value="NZ_BOLN01000002.1"/>
</dbReference>
<evidence type="ECO:0000313" key="3">
    <source>
        <dbReference type="Proteomes" id="UP001597189"/>
    </source>
</evidence>
<dbReference type="Proteomes" id="UP001597189">
    <property type="component" value="Unassembled WGS sequence"/>
</dbReference>
<protein>
    <submittedName>
        <fullName evidence="2">Helix-turn-helix transcriptional regulator</fullName>
    </submittedName>
</protein>